<keyword evidence="3" id="KW-1185">Reference proteome</keyword>
<reference evidence="3" key="1">
    <citation type="journal article" date="2019" name="Int. J. Syst. Evol. Microbiol.">
        <title>The Global Catalogue of Microorganisms (GCM) 10K type strain sequencing project: providing services to taxonomists for standard genome sequencing and annotation.</title>
        <authorList>
            <consortium name="The Broad Institute Genomics Platform"/>
            <consortium name="The Broad Institute Genome Sequencing Center for Infectious Disease"/>
            <person name="Wu L."/>
            <person name="Ma J."/>
        </authorList>
    </citation>
    <scope>NUCLEOTIDE SEQUENCE [LARGE SCALE GENOMIC DNA]</scope>
    <source>
        <strain evidence="3">JCM 18409</strain>
    </source>
</reference>
<gene>
    <name evidence="2" type="ORF">GCM10023335_23770</name>
</gene>
<dbReference type="Proteomes" id="UP001501759">
    <property type="component" value="Unassembled WGS sequence"/>
</dbReference>
<protein>
    <submittedName>
        <fullName evidence="2">Uncharacterized protein</fullName>
    </submittedName>
</protein>
<accession>A0ABP9IRR8</accession>
<comment type="caution">
    <text evidence="2">The sequence shown here is derived from an EMBL/GenBank/DDBJ whole genome shotgun (WGS) entry which is preliminary data.</text>
</comment>
<proteinExistence type="predicted"/>
<sequence>MRPGAVSGDRRTCMALTWLDVRARRLPLTEVFRRVHATGPAATSRCGPRENGSYAIRPPVPNSVTFGT</sequence>
<evidence type="ECO:0000313" key="2">
    <source>
        <dbReference type="EMBL" id="GAA5006331.1"/>
    </source>
</evidence>
<evidence type="ECO:0000256" key="1">
    <source>
        <dbReference type="SAM" id="MobiDB-lite"/>
    </source>
</evidence>
<dbReference type="EMBL" id="BAABKB010000004">
    <property type="protein sequence ID" value="GAA5006331.1"/>
    <property type="molecule type" value="Genomic_DNA"/>
</dbReference>
<feature type="region of interest" description="Disordered" evidence="1">
    <location>
        <begin position="40"/>
        <end position="68"/>
    </location>
</feature>
<organism evidence="2 3">
    <name type="scientific">Streptomyces siamensis</name>
    <dbReference type="NCBI Taxonomy" id="1274986"/>
    <lineage>
        <taxon>Bacteria</taxon>
        <taxon>Bacillati</taxon>
        <taxon>Actinomycetota</taxon>
        <taxon>Actinomycetes</taxon>
        <taxon>Kitasatosporales</taxon>
        <taxon>Streptomycetaceae</taxon>
        <taxon>Streptomyces</taxon>
    </lineage>
</organism>
<evidence type="ECO:0000313" key="3">
    <source>
        <dbReference type="Proteomes" id="UP001501759"/>
    </source>
</evidence>
<name>A0ABP9IRR8_9ACTN</name>